<evidence type="ECO:0000256" key="5">
    <source>
        <dbReference type="ARBA" id="ARBA00023163"/>
    </source>
</evidence>
<dbReference type="RefSeq" id="WP_072986578.1">
    <property type="nucleotide sequence ID" value="NZ_FQZB01000008.1"/>
</dbReference>
<dbReference type="InterPro" id="IPR013325">
    <property type="entry name" value="RNA_pol_sigma_r2"/>
</dbReference>
<dbReference type="AlphaFoldDB" id="A0A1M6JDN0"/>
<dbReference type="InterPro" id="IPR036388">
    <property type="entry name" value="WH-like_DNA-bd_sf"/>
</dbReference>
<dbReference type="STRING" id="1121302.SAMN02745163_01997"/>
<keyword evidence="2" id="KW-0805">Transcription regulation</keyword>
<dbReference type="EMBL" id="FQZB01000008">
    <property type="protein sequence ID" value="SHJ44750.1"/>
    <property type="molecule type" value="Genomic_DNA"/>
</dbReference>
<reference evidence="8 9" key="1">
    <citation type="submission" date="2016-11" db="EMBL/GenBank/DDBJ databases">
        <authorList>
            <person name="Jaros S."/>
            <person name="Januszkiewicz K."/>
            <person name="Wedrychowicz H."/>
        </authorList>
    </citation>
    <scope>NUCLEOTIDE SEQUENCE [LARGE SCALE GENOMIC DNA]</scope>
    <source>
        <strain evidence="8 9">DSM 21758</strain>
    </source>
</reference>
<gene>
    <name evidence="8" type="ORF">SAMN02745163_01997</name>
</gene>
<dbReference type="Gene3D" id="1.10.1740.10">
    <property type="match status" value="1"/>
</dbReference>
<evidence type="ECO:0000256" key="3">
    <source>
        <dbReference type="ARBA" id="ARBA00023082"/>
    </source>
</evidence>
<proteinExistence type="inferred from homology"/>
<dbReference type="Pfam" id="PF08281">
    <property type="entry name" value="Sigma70_r4_2"/>
    <property type="match status" value="1"/>
</dbReference>
<dbReference type="NCBIfam" id="TIGR02937">
    <property type="entry name" value="sigma70-ECF"/>
    <property type="match status" value="1"/>
</dbReference>
<keyword evidence="3" id="KW-0731">Sigma factor</keyword>
<dbReference type="CDD" id="cd06171">
    <property type="entry name" value="Sigma70_r4"/>
    <property type="match status" value="1"/>
</dbReference>
<dbReference type="GO" id="GO:0003677">
    <property type="term" value="F:DNA binding"/>
    <property type="evidence" value="ECO:0007669"/>
    <property type="project" value="UniProtKB-KW"/>
</dbReference>
<dbReference type="InterPro" id="IPR007627">
    <property type="entry name" value="RNA_pol_sigma70_r2"/>
</dbReference>
<evidence type="ECO:0000259" key="7">
    <source>
        <dbReference type="Pfam" id="PF08281"/>
    </source>
</evidence>
<keyword evidence="5" id="KW-0804">Transcription</keyword>
<dbReference type="InterPro" id="IPR039425">
    <property type="entry name" value="RNA_pol_sigma-70-like"/>
</dbReference>
<comment type="similarity">
    <text evidence="1">Belongs to the sigma-70 factor family. ECF subfamily.</text>
</comment>
<dbReference type="InterPro" id="IPR013249">
    <property type="entry name" value="RNA_pol_sigma70_r4_t2"/>
</dbReference>
<dbReference type="SUPFAM" id="SSF88659">
    <property type="entry name" value="Sigma3 and sigma4 domains of RNA polymerase sigma factors"/>
    <property type="match status" value="1"/>
</dbReference>
<feature type="domain" description="RNA polymerase sigma factor 70 region 4 type 2" evidence="7">
    <location>
        <begin position="120"/>
        <end position="172"/>
    </location>
</feature>
<evidence type="ECO:0000313" key="8">
    <source>
        <dbReference type="EMBL" id="SHJ44750.1"/>
    </source>
</evidence>
<evidence type="ECO:0000256" key="2">
    <source>
        <dbReference type="ARBA" id="ARBA00023015"/>
    </source>
</evidence>
<accession>A0A1M6JDN0</accession>
<keyword evidence="9" id="KW-1185">Reference proteome</keyword>
<dbReference type="GO" id="GO:0006352">
    <property type="term" value="P:DNA-templated transcription initiation"/>
    <property type="evidence" value="ECO:0007669"/>
    <property type="project" value="InterPro"/>
</dbReference>
<organism evidence="8 9">
    <name type="scientific">Clostridium cavendishii DSM 21758</name>
    <dbReference type="NCBI Taxonomy" id="1121302"/>
    <lineage>
        <taxon>Bacteria</taxon>
        <taxon>Bacillati</taxon>
        <taxon>Bacillota</taxon>
        <taxon>Clostridia</taxon>
        <taxon>Eubacteriales</taxon>
        <taxon>Clostridiaceae</taxon>
        <taxon>Clostridium</taxon>
    </lineage>
</organism>
<dbReference type="PANTHER" id="PTHR43133:SF8">
    <property type="entry name" value="RNA POLYMERASE SIGMA FACTOR HI_1459-RELATED"/>
    <property type="match status" value="1"/>
</dbReference>
<keyword evidence="4" id="KW-0238">DNA-binding</keyword>
<protein>
    <submittedName>
        <fullName evidence="8">RNA polymerase sigma-70 factor, ECF subfamily</fullName>
    </submittedName>
</protein>
<dbReference type="InterPro" id="IPR013324">
    <property type="entry name" value="RNA_pol_sigma_r3/r4-like"/>
</dbReference>
<dbReference type="GO" id="GO:0016987">
    <property type="term" value="F:sigma factor activity"/>
    <property type="evidence" value="ECO:0007669"/>
    <property type="project" value="UniProtKB-KW"/>
</dbReference>
<dbReference type="InterPro" id="IPR014284">
    <property type="entry name" value="RNA_pol_sigma-70_dom"/>
</dbReference>
<evidence type="ECO:0000256" key="4">
    <source>
        <dbReference type="ARBA" id="ARBA00023125"/>
    </source>
</evidence>
<sequence>MINDENLVSELKKHNKDALAYLIKKYGNILMKVSYSVLEDKETSMECVNDAFLRIWDNIDSFKGENGKFTTWIIVITRRIAIDEFRKNSKKNSNLPLEEAITKSSLDNIETQIEDKEFKDKILEEINSMEPINREIFLRRFFLDQTIKDIATSMNLTVSTISNRILRGKKKLGVLFREEVI</sequence>
<evidence type="ECO:0000256" key="1">
    <source>
        <dbReference type="ARBA" id="ARBA00010641"/>
    </source>
</evidence>
<feature type="domain" description="RNA polymerase sigma-70 region 2" evidence="6">
    <location>
        <begin position="22"/>
        <end position="90"/>
    </location>
</feature>
<dbReference type="Pfam" id="PF04542">
    <property type="entry name" value="Sigma70_r2"/>
    <property type="match status" value="1"/>
</dbReference>
<evidence type="ECO:0000313" key="9">
    <source>
        <dbReference type="Proteomes" id="UP000184310"/>
    </source>
</evidence>
<dbReference type="Gene3D" id="1.10.10.10">
    <property type="entry name" value="Winged helix-like DNA-binding domain superfamily/Winged helix DNA-binding domain"/>
    <property type="match status" value="1"/>
</dbReference>
<dbReference type="PANTHER" id="PTHR43133">
    <property type="entry name" value="RNA POLYMERASE ECF-TYPE SIGMA FACTO"/>
    <property type="match status" value="1"/>
</dbReference>
<dbReference type="Proteomes" id="UP000184310">
    <property type="component" value="Unassembled WGS sequence"/>
</dbReference>
<dbReference type="SUPFAM" id="SSF88946">
    <property type="entry name" value="Sigma2 domain of RNA polymerase sigma factors"/>
    <property type="match status" value="1"/>
</dbReference>
<evidence type="ECO:0000259" key="6">
    <source>
        <dbReference type="Pfam" id="PF04542"/>
    </source>
</evidence>
<dbReference type="OrthoDB" id="2678696at2"/>
<name>A0A1M6JDN0_9CLOT</name>